<keyword evidence="1" id="KW-1133">Transmembrane helix</keyword>
<name>A0AAF0BI26_9ENTE</name>
<dbReference type="AlphaFoldDB" id="A0AAF0BI26"/>
<evidence type="ECO:0000313" key="2">
    <source>
        <dbReference type="EMBL" id="WCG23090.1"/>
    </source>
</evidence>
<dbReference type="RefSeq" id="WP_272163503.1">
    <property type="nucleotide sequence ID" value="NZ_CP116507.1"/>
</dbReference>
<organism evidence="2 3">
    <name type="scientific">Vagococcus lutrae</name>
    <dbReference type="NCBI Taxonomy" id="81947"/>
    <lineage>
        <taxon>Bacteria</taxon>
        <taxon>Bacillati</taxon>
        <taxon>Bacillota</taxon>
        <taxon>Bacilli</taxon>
        <taxon>Lactobacillales</taxon>
        <taxon>Enterococcaceae</taxon>
        <taxon>Vagococcus</taxon>
    </lineage>
</organism>
<dbReference type="Proteomes" id="UP001179600">
    <property type="component" value="Chromosome"/>
</dbReference>
<keyword evidence="1" id="KW-0472">Membrane</keyword>
<feature type="transmembrane region" description="Helical" evidence="1">
    <location>
        <begin position="41"/>
        <end position="63"/>
    </location>
</feature>
<dbReference type="EMBL" id="CP116507">
    <property type="protein sequence ID" value="WCG23090.1"/>
    <property type="molecule type" value="Genomic_DNA"/>
</dbReference>
<keyword evidence="1" id="KW-0812">Transmembrane</keyword>
<evidence type="ECO:0000256" key="1">
    <source>
        <dbReference type="SAM" id="Phobius"/>
    </source>
</evidence>
<proteinExistence type="predicted"/>
<evidence type="ECO:0000313" key="3">
    <source>
        <dbReference type="Proteomes" id="UP001179600"/>
    </source>
</evidence>
<reference evidence="2" key="1">
    <citation type="submission" date="2023-01" db="EMBL/GenBank/DDBJ databases">
        <title>Oxazolidinone resistance genes in florfenicol resistant enterococci from beef cattle and veal calves at slaughter.</title>
        <authorList>
            <person name="Biggel M."/>
        </authorList>
    </citation>
    <scope>NUCLEOTIDE SEQUENCE</scope>
    <source>
        <strain evidence="2">K204-1</strain>
    </source>
</reference>
<feature type="transmembrane region" description="Helical" evidence="1">
    <location>
        <begin position="6"/>
        <end position="26"/>
    </location>
</feature>
<protein>
    <submittedName>
        <fullName evidence="2">Uncharacterized protein</fullName>
    </submittedName>
</protein>
<gene>
    <name evidence="2" type="ORF">PML95_02250</name>
</gene>
<accession>A0AAF0BI26</accession>
<sequence length="73" mass="8287">MKPTYWVYALVMIGLLGLLTSGYIVLQRSKDRGLSRTRMRIAPLVFLGILSLADIGLALYIFMDLQLQLQFIP</sequence>